<feature type="compositionally biased region" description="Basic and acidic residues" evidence="1">
    <location>
        <begin position="140"/>
        <end position="152"/>
    </location>
</feature>
<name>A0A182IVC9_ANOAO</name>
<dbReference type="AlphaFoldDB" id="A0A182IVC9"/>
<sequence length="182" mass="20762">MGMRASNHLIISARRLSSASGMWPPFIDGGEASARPTIVTQRTLKKVGIRIVRKSELLLVARREPNAIEEQPAEQGLSRELRFQLGQHQLAVVQLVLDGGGRWRRIREVDDGVQHQNTFVELADVRWRATDNACRSRLEGDEGYHQQGERGSHTGHSGHRAWRREWPATRTSLYRFGDEWYG</sequence>
<proteinExistence type="predicted"/>
<evidence type="ECO:0000256" key="1">
    <source>
        <dbReference type="SAM" id="MobiDB-lite"/>
    </source>
</evidence>
<accession>A0A182IVC9</accession>
<dbReference type="EnsemblMetazoa" id="AATE006207-RA">
    <property type="protein sequence ID" value="AATE006207-PA.1"/>
    <property type="gene ID" value="AATE006207"/>
</dbReference>
<feature type="region of interest" description="Disordered" evidence="1">
    <location>
        <begin position="140"/>
        <end position="161"/>
    </location>
</feature>
<reference evidence="2" key="1">
    <citation type="submission" date="2022-08" db="UniProtKB">
        <authorList>
            <consortium name="EnsemblMetazoa"/>
        </authorList>
    </citation>
    <scope>IDENTIFICATION</scope>
    <source>
        <strain evidence="2">EBRO</strain>
    </source>
</reference>
<protein>
    <submittedName>
        <fullName evidence="2">Uncharacterized protein</fullName>
    </submittedName>
</protein>
<dbReference type="VEuPathDB" id="VectorBase:AATE006207"/>
<evidence type="ECO:0000313" key="2">
    <source>
        <dbReference type="EnsemblMetazoa" id="AATE006207-PA.1"/>
    </source>
</evidence>
<organism evidence="2">
    <name type="scientific">Anopheles atroparvus</name>
    <name type="common">European mosquito</name>
    <dbReference type="NCBI Taxonomy" id="41427"/>
    <lineage>
        <taxon>Eukaryota</taxon>
        <taxon>Metazoa</taxon>
        <taxon>Ecdysozoa</taxon>
        <taxon>Arthropoda</taxon>
        <taxon>Hexapoda</taxon>
        <taxon>Insecta</taxon>
        <taxon>Pterygota</taxon>
        <taxon>Neoptera</taxon>
        <taxon>Endopterygota</taxon>
        <taxon>Diptera</taxon>
        <taxon>Nematocera</taxon>
        <taxon>Culicoidea</taxon>
        <taxon>Culicidae</taxon>
        <taxon>Anophelinae</taxon>
        <taxon>Anopheles</taxon>
    </lineage>
</organism>